<keyword evidence="1" id="KW-0805">Transcription regulation</keyword>
<dbReference type="Pfam" id="PF01381">
    <property type="entry name" value="HTH_3"/>
    <property type="match status" value="1"/>
</dbReference>
<evidence type="ECO:0000259" key="4">
    <source>
        <dbReference type="PROSITE" id="PS50943"/>
    </source>
</evidence>
<dbReference type="Proteomes" id="UP000824281">
    <property type="component" value="Chromosome"/>
</dbReference>
<dbReference type="Gene3D" id="1.10.260.40">
    <property type="entry name" value="lambda repressor-like DNA-binding domains"/>
    <property type="match status" value="1"/>
</dbReference>
<reference evidence="5 6" key="1">
    <citation type="submission" date="2021-08" db="EMBL/GenBank/DDBJ databases">
        <title>Comparative Genomics Analysis of the Genus Qipengyuania Reveals Extensive Genetic Diversity and Metabolic Versatility, Including the Description of Fifteen Novel Species.</title>
        <authorList>
            <person name="Liu Y."/>
        </authorList>
    </citation>
    <scope>NUCLEOTIDE SEQUENCE [LARGE SCALE GENOMIC DNA]</scope>
    <source>
        <strain evidence="5 6">1NDH13</strain>
    </source>
</reference>
<dbReference type="InterPro" id="IPR001387">
    <property type="entry name" value="Cro/C1-type_HTH"/>
</dbReference>
<dbReference type="PANTHER" id="PTHR46797:SF23">
    <property type="entry name" value="HTH-TYPE TRANSCRIPTIONAL REGULATOR SUTR"/>
    <property type="match status" value="1"/>
</dbReference>
<evidence type="ECO:0000256" key="1">
    <source>
        <dbReference type="ARBA" id="ARBA00023015"/>
    </source>
</evidence>
<dbReference type="SUPFAM" id="SSF47413">
    <property type="entry name" value="lambda repressor-like DNA-binding domains"/>
    <property type="match status" value="1"/>
</dbReference>
<evidence type="ECO:0000313" key="5">
    <source>
        <dbReference type="EMBL" id="QZD91154.1"/>
    </source>
</evidence>
<dbReference type="PROSITE" id="PS50943">
    <property type="entry name" value="HTH_CROC1"/>
    <property type="match status" value="1"/>
</dbReference>
<keyword evidence="6" id="KW-1185">Reference proteome</keyword>
<evidence type="ECO:0000256" key="2">
    <source>
        <dbReference type="ARBA" id="ARBA00023125"/>
    </source>
</evidence>
<keyword evidence="3" id="KW-0804">Transcription</keyword>
<name>A0ABX8ZTP6_9SPHN</name>
<dbReference type="PANTHER" id="PTHR46797">
    <property type="entry name" value="HTH-TYPE TRANSCRIPTIONAL REGULATOR"/>
    <property type="match status" value="1"/>
</dbReference>
<dbReference type="InterPro" id="IPR050807">
    <property type="entry name" value="TransReg_Diox_bact_type"/>
</dbReference>
<keyword evidence="2" id="KW-0238">DNA-binding</keyword>
<protein>
    <submittedName>
        <fullName evidence="5">Helix-turn-helix domain-containing protein</fullName>
    </submittedName>
</protein>
<sequence>MFEEKLKKLGSNIRRVREGRGFTQEAFAQEFGIDRAYYGRIERGQINLSAKMLFMLAQALETSPDKFFEADRPIEVTHEQ</sequence>
<gene>
    <name evidence="5" type="ORF">K3148_03735</name>
</gene>
<proteinExistence type="predicted"/>
<evidence type="ECO:0000313" key="6">
    <source>
        <dbReference type="Proteomes" id="UP000824281"/>
    </source>
</evidence>
<accession>A0ABX8ZTP6</accession>
<evidence type="ECO:0000256" key="3">
    <source>
        <dbReference type="ARBA" id="ARBA00023163"/>
    </source>
</evidence>
<dbReference type="InterPro" id="IPR010982">
    <property type="entry name" value="Lambda_DNA-bd_dom_sf"/>
</dbReference>
<organism evidence="5 6">
    <name type="scientific">Qipengyuania aurantiaca</name>
    <dbReference type="NCBI Taxonomy" id="2867233"/>
    <lineage>
        <taxon>Bacteria</taxon>
        <taxon>Pseudomonadati</taxon>
        <taxon>Pseudomonadota</taxon>
        <taxon>Alphaproteobacteria</taxon>
        <taxon>Sphingomonadales</taxon>
        <taxon>Erythrobacteraceae</taxon>
        <taxon>Qipengyuania</taxon>
    </lineage>
</organism>
<dbReference type="EMBL" id="CP081295">
    <property type="protein sequence ID" value="QZD91154.1"/>
    <property type="molecule type" value="Genomic_DNA"/>
</dbReference>
<dbReference type="SMART" id="SM00530">
    <property type="entry name" value="HTH_XRE"/>
    <property type="match status" value="1"/>
</dbReference>
<dbReference type="CDD" id="cd00093">
    <property type="entry name" value="HTH_XRE"/>
    <property type="match status" value="1"/>
</dbReference>
<feature type="domain" description="HTH cro/C1-type" evidence="4">
    <location>
        <begin position="13"/>
        <end position="67"/>
    </location>
</feature>